<protein>
    <submittedName>
        <fullName evidence="1">CMD domain protein</fullName>
    </submittedName>
</protein>
<dbReference type="Gene3D" id="1.20.1290.10">
    <property type="entry name" value="AhpD-like"/>
    <property type="match status" value="1"/>
</dbReference>
<dbReference type="AlphaFoldDB" id="A0A7W4IZB4"/>
<reference evidence="1 2" key="1">
    <citation type="submission" date="2020-04" db="EMBL/GenBank/DDBJ databases">
        <title>Description of novel Gluconacetobacter.</title>
        <authorList>
            <person name="Sombolestani A."/>
        </authorList>
    </citation>
    <scope>NUCLEOTIDE SEQUENCE [LARGE SCALE GENOMIC DNA]</scope>
    <source>
        <strain evidence="1 2">LMG 27724</strain>
    </source>
</reference>
<proteinExistence type="predicted"/>
<name>A0A7W4IZB4_9PROT</name>
<dbReference type="RefSeq" id="WP_182978394.1">
    <property type="nucleotide sequence ID" value="NZ_BAABGB010000013.1"/>
</dbReference>
<dbReference type="NCBIfam" id="TIGR04029">
    <property type="entry name" value="CMD_Avi_7170"/>
    <property type="match status" value="1"/>
</dbReference>
<dbReference type="SUPFAM" id="SSF69118">
    <property type="entry name" value="AhpD-like"/>
    <property type="match status" value="1"/>
</dbReference>
<dbReference type="Proteomes" id="UP000577891">
    <property type="component" value="Unassembled WGS sequence"/>
</dbReference>
<dbReference type="InterPro" id="IPR023982">
    <property type="entry name" value="CHP04029_CMD-like"/>
</dbReference>
<evidence type="ECO:0000313" key="1">
    <source>
        <dbReference type="EMBL" id="MBB2171804.1"/>
    </source>
</evidence>
<accession>A0A7W4IZB4</accession>
<evidence type="ECO:0000313" key="2">
    <source>
        <dbReference type="Proteomes" id="UP000577891"/>
    </source>
</evidence>
<dbReference type="InterPro" id="IPR029032">
    <property type="entry name" value="AhpD-like"/>
</dbReference>
<keyword evidence="2" id="KW-1185">Reference proteome</keyword>
<comment type="caution">
    <text evidence="1">The sequence shown here is derived from an EMBL/GenBank/DDBJ whole genome shotgun (WGS) entry which is preliminary data.</text>
</comment>
<organism evidence="1 2">
    <name type="scientific">Gluconacetobacter asukensis</name>
    <dbReference type="NCBI Taxonomy" id="1017181"/>
    <lineage>
        <taxon>Bacteria</taxon>
        <taxon>Pseudomonadati</taxon>
        <taxon>Pseudomonadota</taxon>
        <taxon>Alphaproteobacteria</taxon>
        <taxon>Acetobacterales</taxon>
        <taxon>Acetobacteraceae</taxon>
        <taxon>Gluconacetobacter</taxon>
    </lineage>
</organism>
<sequence>MTSIPDVIDHLVNIGAHPHLNALREHRPVLRANAQATFQALFYPRDETEVTCVERRALGFYTVLLHNIASAEAFYGLLLDEAQPEDAELGALIRELASESLLKGPYGCFPEGPLTAEDQPGPHYRISEDRRGWLGERLAGAIEHAHLLIFHPRDVRPAHMERLAEAGWSVSGIVTLSQLIAFLSFQLRLVRGLEVLRDRGTN</sequence>
<dbReference type="EMBL" id="JABEQE010000004">
    <property type="protein sequence ID" value="MBB2171804.1"/>
    <property type="molecule type" value="Genomic_DNA"/>
</dbReference>
<gene>
    <name evidence="1" type="ORF">HLH35_06660</name>
</gene>